<dbReference type="Pfam" id="PF02195">
    <property type="entry name" value="ParB_N"/>
    <property type="match status" value="1"/>
</dbReference>
<reference evidence="3" key="1">
    <citation type="journal article" date="2021" name="PeerJ">
        <title>Extensive microbial diversity within the chicken gut microbiome revealed by metagenomics and culture.</title>
        <authorList>
            <person name="Gilroy R."/>
            <person name="Ravi A."/>
            <person name="Getino M."/>
            <person name="Pursley I."/>
            <person name="Horton D.L."/>
            <person name="Alikhan N.F."/>
            <person name="Baker D."/>
            <person name="Gharbi K."/>
            <person name="Hall N."/>
            <person name="Watson M."/>
            <person name="Adriaenssens E.M."/>
            <person name="Foster-Nyarko E."/>
            <person name="Jarju S."/>
            <person name="Secka A."/>
            <person name="Antonio M."/>
            <person name="Oren A."/>
            <person name="Chaudhuri R.R."/>
            <person name="La Ragione R."/>
            <person name="Hildebrand F."/>
            <person name="Pallen M.J."/>
        </authorList>
    </citation>
    <scope>NUCLEOTIDE SEQUENCE</scope>
    <source>
        <strain evidence="3">CHK187-11901</strain>
    </source>
</reference>
<dbReference type="GO" id="GO:0007059">
    <property type="term" value="P:chromosome segregation"/>
    <property type="evidence" value="ECO:0007669"/>
    <property type="project" value="TreeGrafter"/>
</dbReference>
<dbReference type="InterPro" id="IPR003115">
    <property type="entry name" value="ParB_N"/>
</dbReference>
<dbReference type="InterPro" id="IPR036086">
    <property type="entry name" value="ParB/Sulfiredoxin_sf"/>
</dbReference>
<dbReference type="PANTHER" id="PTHR33375:SF1">
    <property type="entry name" value="CHROMOSOME-PARTITIONING PROTEIN PARB-RELATED"/>
    <property type="match status" value="1"/>
</dbReference>
<dbReference type="Gene3D" id="1.10.10.2830">
    <property type="match status" value="1"/>
</dbReference>
<evidence type="ECO:0000259" key="2">
    <source>
        <dbReference type="SMART" id="SM00470"/>
    </source>
</evidence>
<name>A0A9D2NR28_9FIRM</name>
<dbReference type="Proteomes" id="UP000823896">
    <property type="component" value="Unassembled WGS sequence"/>
</dbReference>
<organism evidence="3 4">
    <name type="scientific">Candidatus Merdibacter merdavium</name>
    <dbReference type="NCBI Taxonomy" id="2838692"/>
    <lineage>
        <taxon>Bacteria</taxon>
        <taxon>Bacillati</taxon>
        <taxon>Bacillota</taxon>
        <taxon>Erysipelotrichia</taxon>
        <taxon>Erysipelotrichales</taxon>
        <taxon>Erysipelotrichaceae</taxon>
        <taxon>Merdibacter</taxon>
    </lineage>
</organism>
<evidence type="ECO:0000256" key="1">
    <source>
        <dbReference type="ARBA" id="ARBA00006295"/>
    </source>
</evidence>
<dbReference type="SUPFAM" id="SSF110849">
    <property type="entry name" value="ParB/Sulfiredoxin"/>
    <property type="match status" value="1"/>
</dbReference>
<comment type="similarity">
    <text evidence="1">Belongs to the ParB family.</text>
</comment>
<comment type="caution">
    <text evidence="3">The sequence shown here is derived from an EMBL/GenBank/DDBJ whole genome shotgun (WGS) entry which is preliminary data.</text>
</comment>
<dbReference type="Gene3D" id="3.90.1530.30">
    <property type="match status" value="1"/>
</dbReference>
<evidence type="ECO:0000313" key="3">
    <source>
        <dbReference type="EMBL" id="HJC37056.1"/>
    </source>
</evidence>
<dbReference type="CDD" id="cd16407">
    <property type="entry name" value="ParB_N_like"/>
    <property type="match status" value="1"/>
</dbReference>
<accession>A0A9D2NR28</accession>
<dbReference type="InterPro" id="IPR004437">
    <property type="entry name" value="ParB/RepB/Spo0J"/>
</dbReference>
<dbReference type="PANTHER" id="PTHR33375">
    <property type="entry name" value="CHROMOSOME-PARTITIONING PROTEIN PARB-RELATED"/>
    <property type="match status" value="1"/>
</dbReference>
<protein>
    <submittedName>
        <fullName evidence="3">ParB/RepB/Spo0J family partition protein</fullName>
    </submittedName>
</protein>
<reference evidence="3" key="2">
    <citation type="submission" date="2021-04" db="EMBL/GenBank/DDBJ databases">
        <authorList>
            <person name="Gilroy R."/>
        </authorList>
    </citation>
    <scope>NUCLEOTIDE SEQUENCE</scope>
    <source>
        <strain evidence="3">CHK187-11901</strain>
    </source>
</reference>
<evidence type="ECO:0000313" key="4">
    <source>
        <dbReference type="Proteomes" id="UP000823896"/>
    </source>
</evidence>
<dbReference type="EMBL" id="DWWM01000051">
    <property type="protein sequence ID" value="HJC37056.1"/>
    <property type="molecule type" value="Genomic_DNA"/>
</dbReference>
<dbReference type="InterPro" id="IPR050336">
    <property type="entry name" value="Chromosome_partition/occlusion"/>
</dbReference>
<dbReference type="GO" id="GO:0005694">
    <property type="term" value="C:chromosome"/>
    <property type="evidence" value="ECO:0007669"/>
    <property type="project" value="TreeGrafter"/>
</dbReference>
<proteinExistence type="inferred from homology"/>
<dbReference type="NCBIfam" id="TIGR00180">
    <property type="entry name" value="parB_part"/>
    <property type="match status" value="1"/>
</dbReference>
<feature type="domain" description="ParB-like N-terminal" evidence="2">
    <location>
        <begin position="34"/>
        <end position="124"/>
    </location>
</feature>
<dbReference type="GO" id="GO:0003677">
    <property type="term" value="F:DNA binding"/>
    <property type="evidence" value="ECO:0007669"/>
    <property type="project" value="InterPro"/>
</dbReference>
<gene>
    <name evidence="3" type="ORF">H9702_08020</name>
</gene>
<dbReference type="SUPFAM" id="SSF109709">
    <property type="entry name" value="KorB DNA-binding domain-like"/>
    <property type="match status" value="1"/>
</dbReference>
<sequence>MPRGKLENIGIPSLDEDAFVSDKKKAEDHAEKIVEIPIHKIVDFPNHPFQVRNDEEMKELIDSVGKSGVISPAIVRPKEDGSYEMIAGHRRKYACLQNGLKTIPCITRNLSDEEAVMIMVDTNLRQRQTILPSEKAFAYKMKLDAMKRQPGRPAKINSRPVGTDILGERSDELLSKQVSDSARQIQRYIRLTYLIEPLLKLVDEGQIAMRPAVELSYLEPHSQQRVLEEMEINVCSPSHDQTIRMRKAQEERKLTDEVISVIMQEEKPNQIEKIRLSSQRISRFFAPRTPVREMENEIVKALEIYQRYKKRQREKNER</sequence>
<dbReference type="SMART" id="SM00470">
    <property type="entry name" value="ParB"/>
    <property type="match status" value="1"/>
</dbReference>
<dbReference type="AlphaFoldDB" id="A0A9D2NR28"/>